<organism evidence="2 3">
    <name type="scientific">Perilla frutescens var. hirtella</name>
    <name type="common">Perilla citriodora</name>
    <name type="synonym">Perilla setoyensis</name>
    <dbReference type="NCBI Taxonomy" id="608512"/>
    <lineage>
        <taxon>Eukaryota</taxon>
        <taxon>Viridiplantae</taxon>
        <taxon>Streptophyta</taxon>
        <taxon>Embryophyta</taxon>
        <taxon>Tracheophyta</taxon>
        <taxon>Spermatophyta</taxon>
        <taxon>Magnoliopsida</taxon>
        <taxon>eudicotyledons</taxon>
        <taxon>Gunneridae</taxon>
        <taxon>Pentapetalae</taxon>
        <taxon>asterids</taxon>
        <taxon>lamiids</taxon>
        <taxon>Lamiales</taxon>
        <taxon>Lamiaceae</taxon>
        <taxon>Nepetoideae</taxon>
        <taxon>Elsholtzieae</taxon>
        <taxon>Perilla</taxon>
    </lineage>
</organism>
<protein>
    <submittedName>
        <fullName evidence="2">Uncharacterized protein</fullName>
    </submittedName>
</protein>
<dbReference type="PANTHER" id="PTHR33264:SF27">
    <property type="entry name" value="TRANSMEMBRANE PROTEIN"/>
    <property type="match status" value="1"/>
</dbReference>
<evidence type="ECO:0000256" key="1">
    <source>
        <dbReference type="SAM" id="Phobius"/>
    </source>
</evidence>
<keyword evidence="1" id="KW-0472">Membrane</keyword>
<name>A0AAD4IX80_PERFH</name>
<sequence length="152" mass="17099">MTEDRNVLAADCIVLCCCCQCMILQILILILTKLPHKLLKKTKAYAKKFRARKRGNSKMNVQVRNGVDSSFRLDMDDDFCLVESLHFGCCMSEIEAVLDDFSSRGEFAFGSFWGGDLSSSRSFPSCVKDVELDYEVVGYRLIELFGAADVLL</sequence>
<dbReference type="EMBL" id="SDAM02001008">
    <property type="protein sequence ID" value="KAH6823247.1"/>
    <property type="molecule type" value="Genomic_DNA"/>
</dbReference>
<dbReference type="AlphaFoldDB" id="A0AAD4IX80"/>
<accession>A0AAD4IX80</accession>
<gene>
    <name evidence="2" type="ORF">C2S53_020416</name>
</gene>
<keyword evidence="1" id="KW-1133">Transmembrane helix</keyword>
<comment type="caution">
    <text evidence="2">The sequence shown here is derived from an EMBL/GenBank/DDBJ whole genome shotgun (WGS) entry which is preliminary data.</text>
</comment>
<evidence type="ECO:0000313" key="2">
    <source>
        <dbReference type="EMBL" id="KAH6823247.1"/>
    </source>
</evidence>
<feature type="transmembrane region" description="Helical" evidence="1">
    <location>
        <begin position="6"/>
        <end position="31"/>
    </location>
</feature>
<evidence type="ECO:0000313" key="3">
    <source>
        <dbReference type="Proteomes" id="UP001190926"/>
    </source>
</evidence>
<proteinExistence type="predicted"/>
<keyword evidence="3" id="KW-1185">Reference proteome</keyword>
<keyword evidence="1" id="KW-0812">Transmembrane</keyword>
<dbReference type="Proteomes" id="UP001190926">
    <property type="component" value="Unassembled WGS sequence"/>
</dbReference>
<reference evidence="2 3" key="1">
    <citation type="journal article" date="2021" name="Nat. Commun.">
        <title>Incipient diploidization of the medicinal plant Perilla within 10,000 years.</title>
        <authorList>
            <person name="Zhang Y."/>
            <person name="Shen Q."/>
            <person name="Leng L."/>
            <person name="Zhang D."/>
            <person name="Chen S."/>
            <person name="Shi Y."/>
            <person name="Ning Z."/>
            <person name="Chen S."/>
        </authorList>
    </citation>
    <scope>NUCLEOTIDE SEQUENCE [LARGE SCALE GENOMIC DNA]</scope>
    <source>
        <strain evidence="3">cv. PC099</strain>
    </source>
</reference>
<dbReference type="PANTHER" id="PTHR33264">
    <property type="entry name" value="EXPRESSED PROTEIN"/>
    <property type="match status" value="1"/>
</dbReference>